<organism evidence="1 2">
    <name type="scientific">Fusarium oxysporum f. sp. lycopersici (strain 4287 / CBS 123668 / FGSC 9935 / NRRL 34936)</name>
    <name type="common">Fusarium vascular wilt of tomato</name>
    <dbReference type="NCBI Taxonomy" id="426428"/>
    <lineage>
        <taxon>Eukaryota</taxon>
        <taxon>Fungi</taxon>
        <taxon>Dikarya</taxon>
        <taxon>Ascomycota</taxon>
        <taxon>Pezizomycotina</taxon>
        <taxon>Sordariomycetes</taxon>
        <taxon>Hypocreomycetidae</taxon>
        <taxon>Hypocreales</taxon>
        <taxon>Nectriaceae</taxon>
        <taxon>Fusarium</taxon>
        <taxon>Fusarium oxysporum species complex</taxon>
    </lineage>
</organism>
<dbReference type="GeneID" id="28960539"/>
<protein>
    <submittedName>
        <fullName evidence="1">Uncharacterized protein</fullName>
    </submittedName>
</protein>
<dbReference type="KEGG" id="fox:FOXG_19833"/>
<proteinExistence type="predicted"/>
<dbReference type="RefSeq" id="XP_018245436.1">
    <property type="nucleotide sequence ID" value="XM_018400110.1"/>
</dbReference>
<gene>
    <name evidence="1" type="ORF">FOXG_19833</name>
</gene>
<dbReference type="Proteomes" id="UP000009097">
    <property type="component" value="Unassembled WGS sequence"/>
</dbReference>
<name>A0A0J9V8Y2_FUSO4</name>
<dbReference type="AlphaFoldDB" id="A0A0J9V8Y2"/>
<reference evidence="1" key="1">
    <citation type="submission" date="2007-04" db="EMBL/GenBank/DDBJ databases">
        <authorList>
            <consortium name="The Broad Institute Genome Sequencing Platform"/>
            <person name="Birren B."/>
            <person name="Lander E."/>
            <person name="Galagan J."/>
            <person name="Nusbaum C."/>
            <person name="Devon K."/>
            <person name="Ma L.-J."/>
            <person name="Jaffe D."/>
            <person name="Butler J."/>
            <person name="Alvarez P."/>
            <person name="Gnerre S."/>
            <person name="Grabherr M."/>
            <person name="Kleber M."/>
            <person name="Mauceli E."/>
            <person name="Brockman W."/>
            <person name="MacCallum I.A."/>
            <person name="Young S."/>
            <person name="LaButti K."/>
            <person name="DeCaprio D."/>
            <person name="Crawford M."/>
            <person name="Koehrsen M."/>
            <person name="Engels R."/>
            <person name="Montgomery P."/>
            <person name="Pearson M."/>
            <person name="Howarth C."/>
            <person name="Larson L."/>
            <person name="White J."/>
            <person name="O'Leary S."/>
            <person name="Kodira C."/>
            <person name="Zeng Q."/>
            <person name="Yandava C."/>
            <person name="Alvarado L."/>
            <person name="Kistler C."/>
            <person name="Shim W.-B."/>
            <person name="Kang S."/>
            <person name="Woloshuk C."/>
        </authorList>
    </citation>
    <scope>NUCLEOTIDE SEQUENCE</scope>
    <source>
        <strain evidence="1">4287</strain>
    </source>
</reference>
<evidence type="ECO:0000313" key="1">
    <source>
        <dbReference type="EMBL" id="KNB07391.1"/>
    </source>
</evidence>
<evidence type="ECO:0000313" key="2">
    <source>
        <dbReference type="Proteomes" id="UP000009097"/>
    </source>
</evidence>
<reference evidence="1" key="2">
    <citation type="journal article" date="2010" name="Nature">
        <title>Comparative genomics reveals mobile pathogenicity chromosomes in Fusarium.</title>
        <authorList>
            <person name="Ma L.J."/>
            <person name="van der Does H.C."/>
            <person name="Borkovich K.A."/>
            <person name="Coleman J.J."/>
            <person name="Daboussi M.J."/>
            <person name="Di Pietro A."/>
            <person name="Dufresne M."/>
            <person name="Freitag M."/>
            <person name="Grabherr M."/>
            <person name="Henrissat B."/>
            <person name="Houterman P.M."/>
            <person name="Kang S."/>
            <person name="Shim W.B."/>
            <person name="Woloshuk C."/>
            <person name="Xie X."/>
            <person name="Xu J.R."/>
            <person name="Antoniw J."/>
            <person name="Baker S.E."/>
            <person name="Bluhm B.H."/>
            <person name="Breakspear A."/>
            <person name="Brown D.W."/>
            <person name="Butchko R.A."/>
            <person name="Chapman S."/>
            <person name="Coulson R."/>
            <person name="Coutinho P.M."/>
            <person name="Danchin E.G."/>
            <person name="Diener A."/>
            <person name="Gale L.R."/>
            <person name="Gardiner D.M."/>
            <person name="Goff S."/>
            <person name="Hammond-Kosack K.E."/>
            <person name="Hilburn K."/>
            <person name="Hua-Van A."/>
            <person name="Jonkers W."/>
            <person name="Kazan K."/>
            <person name="Kodira C.D."/>
            <person name="Koehrsen M."/>
            <person name="Kumar L."/>
            <person name="Lee Y.H."/>
            <person name="Li L."/>
            <person name="Manners J.M."/>
            <person name="Miranda-Saavedra D."/>
            <person name="Mukherjee M."/>
            <person name="Park G."/>
            <person name="Park J."/>
            <person name="Park S.Y."/>
            <person name="Proctor R.H."/>
            <person name="Regev A."/>
            <person name="Ruiz-Roldan M.C."/>
            <person name="Sain D."/>
            <person name="Sakthikumar S."/>
            <person name="Sykes S."/>
            <person name="Schwartz D.C."/>
            <person name="Turgeon B.G."/>
            <person name="Wapinski I."/>
            <person name="Yoder O."/>
            <person name="Young S."/>
            <person name="Zeng Q."/>
            <person name="Zhou S."/>
            <person name="Galagan J."/>
            <person name="Cuomo C.A."/>
            <person name="Kistler H.C."/>
            <person name="Rep M."/>
        </authorList>
    </citation>
    <scope>NUCLEOTIDE SEQUENCE [LARGE SCALE GENOMIC DNA]</scope>
    <source>
        <strain evidence="1">4287</strain>
    </source>
</reference>
<sequence length="31" mass="3345">MIVKVSGHFGDGPVPVLMQAEKSSWLTLVSM</sequence>
<accession>A0A0J9V8Y2</accession>
<dbReference type="EMBL" id="DS231705">
    <property type="protein sequence ID" value="KNB07391.1"/>
    <property type="molecule type" value="Genomic_DNA"/>
</dbReference>
<dbReference type="VEuPathDB" id="FungiDB:FOXG_19833"/>